<reference evidence="6" key="1">
    <citation type="submission" date="2021-10" db="EMBL/GenBank/DDBJ databases">
        <title>Tamlana sargassums sp. nov., and Tamlana laminarinivorans sp. nov., two new bacteria isolated from the brown alga.</title>
        <authorList>
            <person name="Li J."/>
        </authorList>
    </citation>
    <scope>NUCLEOTIDE SEQUENCE</scope>
    <source>
        <strain evidence="6">62-3</strain>
    </source>
</reference>
<feature type="domain" description="Endonuclease/exonuclease/phosphatase" evidence="5">
    <location>
        <begin position="58"/>
        <end position="295"/>
    </location>
</feature>
<evidence type="ECO:0000256" key="1">
    <source>
        <dbReference type="ARBA" id="ARBA00007359"/>
    </source>
</evidence>
<organism evidence="6 7">
    <name type="scientific">Neotamlana sargassicola</name>
    <dbReference type="NCBI Taxonomy" id="2883125"/>
    <lineage>
        <taxon>Bacteria</taxon>
        <taxon>Pseudomonadati</taxon>
        <taxon>Bacteroidota</taxon>
        <taxon>Flavobacteriia</taxon>
        <taxon>Flavobacteriales</taxon>
        <taxon>Flavobacteriaceae</taxon>
        <taxon>Neotamlana</taxon>
    </lineage>
</organism>
<dbReference type="Proteomes" id="UP001139286">
    <property type="component" value="Unassembled WGS sequence"/>
</dbReference>
<proteinExistence type="inferred from homology"/>
<dbReference type="InterPro" id="IPR005135">
    <property type="entry name" value="Endo/exonuclease/phosphatase"/>
</dbReference>
<dbReference type="InterPro" id="IPR016202">
    <property type="entry name" value="DNase_I"/>
</dbReference>
<dbReference type="GO" id="GO:0004519">
    <property type="term" value="F:endonuclease activity"/>
    <property type="evidence" value="ECO:0007669"/>
    <property type="project" value="UniProtKB-KW"/>
</dbReference>
<dbReference type="SMART" id="SM00476">
    <property type="entry name" value="DNaseIc"/>
    <property type="match status" value="1"/>
</dbReference>
<feature type="chain" id="PRO_5040884838" evidence="4">
    <location>
        <begin position="30"/>
        <end position="306"/>
    </location>
</feature>
<keyword evidence="7" id="KW-1185">Reference proteome</keyword>
<keyword evidence="3" id="KW-0378">Hydrolase</keyword>
<feature type="signal peptide" evidence="4">
    <location>
        <begin position="1"/>
        <end position="29"/>
    </location>
</feature>
<evidence type="ECO:0000256" key="4">
    <source>
        <dbReference type="SAM" id="SignalP"/>
    </source>
</evidence>
<keyword evidence="6" id="KW-0255">Endonuclease</keyword>
<dbReference type="GO" id="GO:0004536">
    <property type="term" value="F:DNA nuclease activity"/>
    <property type="evidence" value="ECO:0007669"/>
    <property type="project" value="InterPro"/>
</dbReference>
<keyword evidence="4" id="KW-0732">Signal</keyword>
<evidence type="ECO:0000259" key="5">
    <source>
        <dbReference type="Pfam" id="PF03372"/>
    </source>
</evidence>
<dbReference type="Pfam" id="PF03372">
    <property type="entry name" value="Exo_endo_phos"/>
    <property type="match status" value="1"/>
</dbReference>
<dbReference type="PANTHER" id="PTHR11371">
    <property type="entry name" value="DEOXYRIBONUCLEASE"/>
    <property type="match status" value="1"/>
</dbReference>
<gene>
    <name evidence="6" type="ORF">LG651_09965</name>
</gene>
<protein>
    <submittedName>
        <fullName evidence="6">Endonuclease/exonuclease/phosphatase family protein</fullName>
    </submittedName>
</protein>
<dbReference type="EMBL" id="JAJAPX010000003">
    <property type="protein sequence ID" value="MCB4808578.1"/>
    <property type="molecule type" value="Genomic_DNA"/>
</dbReference>
<dbReference type="PANTHER" id="PTHR11371:SF31">
    <property type="entry name" value="EXTRACELLULAR NUCLEASE"/>
    <property type="match status" value="1"/>
</dbReference>
<evidence type="ECO:0000256" key="2">
    <source>
        <dbReference type="ARBA" id="ARBA00022722"/>
    </source>
</evidence>
<dbReference type="RefSeq" id="WP_226695976.1">
    <property type="nucleotide sequence ID" value="NZ_JAJAPX010000003.1"/>
</dbReference>
<dbReference type="Gene3D" id="3.60.10.10">
    <property type="entry name" value="Endonuclease/exonuclease/phosphatase"/>
    <property type="match status" value="1"/>
</dbReference>
<accession>A0A9X1L879</accession>
<dbReference type="GO" id="GO:0006308">
    <property type="term" value="P:DNA catabolic process"/>
    <property type="evidence" value="ECO:0007669"/>
    <property type="project" value="InterPro"/>
</dbReference>
<name>A0A9X1L879_9FLAO</name>
<evidence type="ECO:0000256" key="3">
    <source>
        <dbReference type="ARBA" id="ARBA00022801"/>
    </source>
</evidence>
<dbReference type="GO" id="GO:0016787">
    <property type="term" value="F:hydrolase activity"/>
    <property type="evidence" value="ECO:0007669"/>
    <property type="project" value="UniProtKB-KW"/>
</dbReference>
<comment type="caution">
    <text evidence="6">The sequence shown here is derived from an EMBL/GenBank/DDBJ whole genome shotgun (WGS) entry which is preliminary data.</text>
</comment>
<keyword evidence="2" id="KW-0540">Nuclease</keyword>
<sequence length="306" mass="34985">MLKNQALKFFKTFLLVLFFQLGIHAQLHASSVSYTIKTNIDSILNHEKPINKSIIKLISWNIQDFGQTKDNSEIAIMANLLKDYDIIAIQEVVAKHPAGAQKVAQLADELNRKGAKWDYSISNPTKSPSVYMSERYAFIFKTSKVQLLGKPFLDAEVAAQMVREPFIAQFKAKSTQKTFTVVNFHSRKHNDHPELEIIHFKNYLKRFNTECLLIAGDFNLNETHSVWNNLYKQGFASAVKNTKTTLKRKCSNGEYRNHSIDNIFYSNKITLVNANAVDFVKSCQNLLTARFISDHLPVFLSFSIQD</sequence>
<dbReference type="SUPFAM" id="SSF56219">
    <property type="entry name" value="DNase I-like"/>
    <property type="match status" value="1"/>
</dbReference>
<dbReference type="CDD" id="cd10283">
    <property type="entry name" value="MnuA_DNase1-like"/>
    <property type="match status" value="1"/>
</dbReference>
<evidence type="ECO:0000313" key="6">
    <source>
        <dbReference type="EMBL" id="MCB4808578.1"/>
    </source>
</evidence>
<evidence type="ECO:0000313" key="7">
    <source>
        <dbReference type="Proteomes" id="UP001139286"/>
    </source>
</evidence>
<dbReference type="AlphaFoldDB" id="A0A9X1L879"/>
<dbReference type="InterPro" id="IPR036691">
    <property type="entry name" value="Endo/exonu/phosph_ase_sf"/>
</dbReference>
<comment type="similarity">
    <text evidence="1">Belongs to the DNase I family.</text>
</comment>